<gene>
    <name evidence="1" type="ORF">N7330_17750</name>
</gene>
<dbReference type="RefSeq" id="WP_279823175.1">
    <property type="nucleotide sequence ID" value="NZ_JAOCET010000002.1"/>
</dbReference>
<proteinExistence type="predicted"/>
<organism evidence="1 2">
    <name type="scientific">Comamonas aquatica</name>
    <dbReference type="NCBI Taxonomy" id="225991"/>
    <lineage>
        <taxon>Bacteria</taxon>
        <taxon>Pseudomonadati</taxon>
        <taxon>Pseudomonadota</taxon>
        <taxon>Betaproteobacteria</taxon>
        <taxon>Burkholderiales</taxon>
        <taxon>Comamonadaceae</taxon>
        <taxon>Comamonas</taxon>
    </lineage>
</organism>
<accession>A0AA42HV60</accession>
<sequence>MSITHGQGQRCAQFALHPNLRMSQKAICFDCAHFHQEIGEDGESAWTLEFDDRGECLAGQTNNEG</sequence>
<comment type="caution">
    <text evidence="1">The sequence shown here is derived from an EMBL/GenBank/DDBJ whole genome shotgun (WGS) entry which is preliminary data.</text>
</comment>
<dbReference type="EMBL" id="JAODZU010000029">
    <property type="protein sequence ID" value="MDH0364874.1"/>
    <property type="molecule type" value="Genomic_DNA"/>
</dbReference>
<reference evidence="1" key="1">
    <citation type="submission" date="2022-09" db="EMBL/GenBank/DDBJ databases">
        <title>Intensive care unit water sources are persistently colonized with multi-drug resistant bacteria and are the site of extensive horizontal gene transfer of antibiotic resistance genes.</title>
        <authorList>
            <person name="Diorio-Toth L."/>
        </authorList>
    </citation>
    <scope>NUCLEOTIDE SEQUENCE</scope>
    <source>
        <strain evidence="1">GD04130</strain>
    </source>
</reference>
<evidence type="ECO:0000313" key="2">
    <source>
        <dbReference type="Proteomes" id="UP001158297"/>
    </source>
</evidence>
<protein>
    <submittedName>
        <fullName evidence="1">Uncharacterized protein</fullName>
    </submittedName>
</protein>
<evidence type="ECO:0000313" key="1">
    <source>
        <dbReference type="EMBL" id="MDH0364874.1"/>
    </source>
</evidence>
<name>A0AA42HV60_9BURK</name>
<dbReference type="AlphaFoldDB" id="A0AA42HV60"/>
<dbReference type="Proteomes" id="UP001158297">
    <property type="component" value="Unassembled WGS sequence"/>
</dbReference>